<feature type="non-terminal residue" evidence="1">
    <location>
        <position position="85"/>
    </location>
</feature>
<comment type="caution">
    <text evidence="1">The sequence shown here is derived from an EMBL/GenBank/DDBJ whole genome shotgun (WGS) entry which is preliminary data.</text>
</comment>
<dbReference type="Proteomes" id="UP000229554">
    <property type="component" value="Unassembled WGS sequence"/>
</dbReference>
<dbReference type="EMBL" id="PFED01000151">
    <property type="protein sequence ID" value="PJE62667.1"/>
    <property type="molecule type" value="Genomic_DNA"/>
</dbReference>
<evidence type="ECO:0000313" key="1">
    <source>
        <dbReference type="EMBL" id="PJE62667.1"/>
    </source>
</evidence>
<organism evidence="1 2">
    <name type="scientific">Candidatus Roizmanbacteria bacterium CG10_big_fil_rev_8_21_14_0_10_39_6</name>
    <dbReference type="NCBI Taxonomy" id="1974853"/>
    <lineage>
        <taxon>Bacteria</taxon>
        <taxon>Candidatus Roizmaniibacteriota</taxon>
    </lineage>
</organism>
<gene>
    <name evidence="1" type="ORF">COU88_03770</name>
</gene>
<protein>
    <submittedName>
        <fullName evidence="1">Uncharacterized protein</fullName>
    </submittedName>
</protein>
<name>A0A2M8KRW3_9BACT</name>
<accession>A0A2M8KRW3</accession>
<evidence type="ECO:0000313" key="2">
    <source>
        <dbReference type="Proteomes" id="UP000229554"/>
    </source>
</evidence>
<dbReference type="AlphaFoldDB" id="A0A2M8KRW3"/>
<sequence length="85" mass="9872">LASSNEKSEDITNLADASPLGQKYVYDTMLTRVVLERTSNMMRELETYMQRFITTTQKGKSLKDFFSAEHPETENPDLYKKLYDP</sequence>
<proteinExistence type="predicted"/>
<reference evidence="2" key="1">
    <citation type="submission" date="2017-09" db="EMBL/GenBank/DDBJ databases">
        <title>Depth-based differentiation of microbial function through sediment-hosted aquifers and enrichment of novel symbionts in the deep terrestrial subsurface.</title>
        <authorList>
            <person name="Probst A.J."/>
            <person name="Ladd B."/>
            <person name="Jarett J.K."/>
            <person name="Geller-Mcgrath D.E."/>
            <person name="Sieber C.M.K."/>
            <person name="Emerson J.B."/>
            <person name="Anantharaman K."/>
            <person name="Thomas B.C."/>
            <person name="Malmstrom R."/>
            <person name="Stieglmeier M."/>
            <person name="Klingl A."/>
            <person name="Woyke T."/>
            <person name="Ryan C.M."/>
            <person name="Banfield J.F."/>
        </authorList>
    </citation>
    <scope>NUCLEOTIDE SEQUENCE [LARGE SCALE GENOMIC DNA]</scope>
</reference>
<feature type="non-terminal residue" evidence="1">
    <location>
        <position position="1"/>
    </location>
</feature>